<dbReference type="GO" id="GO:0044205">
    <property type="term" value="P:'de novo' UMP biosynthetic process"/>
    <property type="evidence" value="ECO:0007669"/>
    <property type="project" value="UniProtKB-UniPathway"/>
</dbReference>
<evidence type="ECO:0000256" key="4">
    <source>
        <dbReference type="ARBA" id="ARBA00021923"/>
    </source>
</evidence>
<evidence type="ECO:0000313" key="13">
    <source>
        <dbReference type="Proteomes" id="UP000177821"/>
    </source>
</evidence>
<protein>
    <recommendedName>
        <fullName evidence="4">Orotidine 5'-phosphate decarboxylase</fullName>
        <ecNumber evidence="3">4.1.1.23</ecNumber>
    </recommendedName>
    <alternativeName>
        <fullName evidence="8">OMP decarboxylase</fullName>
    </alternativeName>
</protein>
<dbReference type="GO" id="GO:0006207">
    <property type="term" value="P:'de novo' pyrimidine nucleobase biosynthetic process"/>
    <property type="evidence" value="ECO:0007669"/>
    <property type="project" value="InterPro"/>
</dbReference>
<reference evidence="12 13" key="1">
    <citation type="journal article" date="2016" name="Nat. Commun.">
        <title>Thousands of microbial genomes shed light on interconnected biogeochemical processes in an aquifer system.</title>
        <authorList>
            <person name="Anantharaman K."/>
            <person name="Brown C.T."/>
            <person name="Hug L.A."/>
            <person name="Sharon I."/>
            <person name="Castelle C.J."/>
            <person name="Probst A.J."/>
            <person name="Thomas B.C."/>
            <person name="Singh A."/>
            <person name="Wilkins M.J."/>
            <person name="Karaoz U."/>
            <person name="Brodie E.L."/>
            <person name="Williams K.H."/>
            <person name="Hubbard S.S."/>
            <person name="Banfield J.F."/>
        </authorList>
    </citation>
    <scope>NUCLEOTIDE SEQUENCE [LARGE SCALE GENOMIC DNA]</scope>
</reference>
<feature type="binding site" evidence="10">
    <location>
        <position position="186"/>
    </location>
    <ligand>
        <name>substrate</name>
    </ligand>
</feature>
<comment type="pathway">
    <text evidence="2">Pyrimidine metabolism; UMP biosynthesis via de novo pathway; UMP from orotate: step 2/2.</text>
</comment>
<dbReference type="NCBIfam" id="TIGR01740">
    <property type="entry name" value="pyrF"/>
    <property type="match status" value="1"/>
</dbReference>
<name>A0A1G1WMC0_9BACT</name>
<dbReference type="PANTHER" id="PTHR32119:SF2">
    <property type="entry name" value="OROTIDINE 5'-PHOSPHATE DECARBOXYLASE"/>
    <property type="match status" value="1"/>
</dbReference>
<keyword evidence="6" id="KW-0665">Pyrimidine biosynthesis</keyword>
<evidence type="ECO:0000256" key="3">
    <source>
        <dbReference type="ARBA" id="ARBA00012321"/>
    </source>
</evidence>
<dbReference type="GO" id="GO:0004590">
    <property type="term" value="F:orotidine-5'-phosphate decarboxylase activity"/>
    <property type="evidence" value="ECO:0007669"/>
    <property type="project" value="UniProtKB-EC"/>
</dbReference>
<dbReference type="InterPro" id="IPR013785">
    <property type="entry name" value="Aldolase_TIM"/>
</dbReference>
<dbReference type="AlphaFoldDB" id="A0A1G1WMC0"/>
<dbReference type="GO" id="GO:0005829">
    <property type="term" value="C:cytosol"/>
    <property type="evidence" value="ECO:0007669"/>
    <property type="project" value="TreeGrafter"/>
</dbReference>
<dbReference type="PANTHER" id="PTHR32119">
    <property type="entry name" value="OROTIDINE 5'-PHOSPHATE DECARBOXYLASE"/>
    <property type="match status" value="1"/>
</dbReference>
<feature type="binding site" evidence="10">
    <location>
        <position position="27"/>
    </location>
    <ligand>
        <name>substrate</name>
    </ligand>
</feature>
<feature type="binding site" evidence="10">
    <location>
        <position position="125"/>
    </location>
    <ligand>
        <name>substrate</name>
    </ligand>
</feature>
<dbReference type="SMART" id="SM00934">
    <property type="entry name" value="OMPdecase"/>
    <property type="match status" value="1"/>
</dbReference>
<evidence type="ECO:0000256" key="8">
    <source>
        <dbReference type="ARBA" id="ARBA00033428"/>
    </source>
</evidence>
<dbReference type="Proteomes" id="UP000177821">
    <property type="component" value="Unassembled WGS sequence"/>
</dbReference>
<evidence type="ECO:0000256" key="1">
    <source>
        <dbReference type="ARBA" id="ARBA00002356"/>
    </source>
</evidence>
<feature type="binding site" evidence="10">
    <location>
        <position position="5"/>
    </location>
    <ligand>
        <name>substrate</name>
    </ligand>
</feature>
<evidence type="ECO:0000256" key="7">
    <source>
        <dbReference type="ARBA" id="ARBA00023239"/>
    </source>
</evidence>
<dbReference type="CDD" id="cd04725">
    <property type="entry name" value="OMP_decarboxylase_like"/>
    <property type="match status" value="1"/>
</dbReference>
<feature type="binding site" evidence="10">
    <location>
        <position position="195"/>
    </location>
    <ligand>
        <name>substrate</name>
    </ligand>
</feature>
<keyword evidence="5" id="KW-0210">Decarboxylase</keyword>
<proteinExistence type="predicted"/>
<evidence type="ECO:0000256" key="2">
    <source>
        <dbReference type="ARBA" id="ARBA00004861"/>
    </source>
</evidence>
<dbReference type="UniPathway" id="UPA00070">
    <property type="reaction ID" value="UER00120"/>
</dbReference>
<dbReference type="Gene3D" id="3.20.20.70">
    <property type="entry name" value="Aldolase class I"/>
    <property type="match status" value="1"/>
</dbReference>
<evidence type="ECO:0000256" key="9">
    <source>
        <dbReference type="PIRSR" id="PIRSR614732-1"/>
    </source>
</evidence>
<dbReference type="InterPro" id="IPR011060">
    <property type="entry name" value="RibuloseP-bd_barrel"/>
</dbReference>
<accession>A0A1G1WMC0</accession>
<comment type="caution">
    <text evidence="12">The sequence shown here is derived from an EMBL/GenBank/DDBJ whole genome shotgun (WGS) entry which is preliminary data.</text>
</comment>
<feature type="active site" description="For OMPdecase activity" evidence="9">
    <location>
        <position position="70"/>
    </location>
</feature>
<evidence type="ECO:0000256" key="5">
    <source>
        <dbReference type="ARBA" id="ARBA00022793"/>
    </source>
</evidence>
<feature type="binding site" evidence="10">
    <location>
        <position position="215"/>
    </location>
    <ligand>
        <name>substrate</name>
    </ligand>
</feature>
<dbReference type="EMBL" id="MHCX01000042">
    <property type="protein sequence ID" value="OGY28834.1"/>
    <property type="molecule type" value="Genomic_DNA"/>
</dbReference>
<dbReference type="InterPro" id="IPR001754">
    <property type="entry name" value="OMPdeCOase_dom"/>
</dbReference>
<evidence type="ECO:0000256" key="10">
    <source>
        <dbReference type="PIRSR" id="PIRSR614732-2"/>
    </source>
</evidence>
<gene>
    <name evidence="12" type="ORF">A3J50_02415</name>
</gene>
<evidence type="ECO:0000259" key="11">
    <source>
        <dbReference type="SMART" id="SM00934"/>
    </source>
</evidence>
<evidence type="ECO:0000256" key="6">
    <source>
        <dbReference type="ARBA" id="ARBA00022975"/>
    </source>
</evidence>
<evidence type="ECO:0000313" key="12">
    <source>
        <dbReference type="EMBL" id="OGY28834.1"/>
    </source>
</evidence>
<feature type="active site" description="For OMPdecase activity" evidence="9">
    <location>
        <position position="72"/>
    </location>
</feature>
<organism evidence="12 13">
    <name type="scientific">Candidatus Woykebacteria bacterium RIFCSPHIGHO2_02_FULL_43_16b</name>
    <dbReference type="NCBI Taxonomy" id="1802601"/>
    <lineage>
        <taxon>Bacteria</taxon>
        <taxon>Candidatus Woykeibacteriota</taxon>
    </lineage>
</organism>
<keyword evidence="7" id="KW-0456">Lyase</keyword>
<dbReference type="Pfam" id="PF00215">
    <property type="entry name" value="OMPdecase"/>
    <property type="match status" value="1"/>
</dbReference>
<comment type="function">
    <text evidence="1">Catalyzes the decarboxylation of orotidine 5'-monophosphate (OMP) to uridine 5'-monophosphate (UMP).</text>
</comment>
<dbReference type="InterPro" id="IPR014732">
    <property type="entry name" value="OMPdecase"/>
</dbReference>
<feature type="binding site" evidence="10">
    <location>
        <position position="216"/>
    </location>
    <ligand>
        <name>substrate</name>
    </ligand>
</feature>
<dbReference type="EC" id="4.1.1.23" evidence="3"/>
<dbReference type="SUPFAM" id="SSF51366">
    <property type="entry name" value="Ribulose-phoshate binding barrel"/>
    <property type="match status" value="1"/>
</dbReference>
<feature type="domain" description="Orotidine 5'-phosphate decarboxylase" evidence="11">
    <location>
        <begin position="1"/>
        <end position="235"/>
    </location>
</feature>
<feature type="active site" description="For OMPdecase activity" evidence="9">
    <location>
        <position position="75"/>
    </location>
</feature>
<sequence length="241" mass="25697">MVALDTGDIAGAIQLVELLQGRVGPFKVGMELSEAMLTGLVAADTYDAAVDHLNLVRKLFQLLDGNFWRDWKGHDIPNTLKGAALQIVRTRPRMLNVHASAGKLAMELVVANRGATDILAVTVLTTLTKNDCDVVFGQPAAPEVLELALFAADAGVQGLICSAEEVSSLRTMDRLKDLYLVVPGTRSVGVSAHDQQRVGTPRQAVEDGADYLVIGRQITEAKEESGGPLGAVEKLVEELSA</sequence>